<protein>
    <submittedName>
        <fullName evidence="5">SMP-30/gluconolactonase/LRE family protein</fullName>
    </submittedName>
</protein>
<gene>
    <name evidence="5" type="ORF">JCR33_20550</name>
</gene>
<accession>A0A934IT18</accession>
<organism evidence="5 6">
    <name type="scientific">Acuticoccus mangrovi</name>
    <dbReference type="NCBI Taxonomy" id="2796142"/>
    <lineage>
        <taxon>Bacteria</taxon>
        <taxon>Pseudomonadati</taxon>
        <taxon>Pseudomonadota</taxon>
        <taxon>Alphaproteobacteria</taxon>
        <taxon>Hyphomicrobiales</taxon>
        <taxon>Amorphaceae</taxon>
        <taxon>Acuticoccus</taxon>
    </lineage>
</organism>
<dbReference type="AlphaFoldDB" id="A0A934IT18"/>
<feature type="active site" description="Proton donor/acceptor" evidence="2">
    <location>
        <position position="201"/>
    </location>
</feature>
<reference evidence="5" key="1">
    <citation type="submission" date="2020-12" db="EMBL/GenBank/DDBJ databases">
        <title>Bacterial taxonomy.</title>
        <authorList>
            <person name="Pan X."/>
        </authorList>
    </citation>
    <scope>NUCLEOTIDE SEQUENCE</scope>
    <source>
        <strain evidence="5">B2012</strain>
    </source>
</reference>
<sequence>MGLRLGKPRLVAQTEDVIGEIPVWNGAAGTLSWIDILKPAFHVLETTSGDIRTAVPPEKLGSYGVTSSGALIVGGRGGIALWEPWTGRFERLSSPEADRPDNILNDGRVGPDGRFVIASMDKRLAGPNGRMWQVSEGETTLVQDGDIFLPNAICWSPDGTTLYFGDSHTNLIHAYDYDLATGAITNRRLFADTSALPGDCDGASVDAEGYLWNARFAGGCLIRFAPDGSVDEIVSVPVDKPTHVTFGGPDLTTLYVTTARFRTDPADLARQPMAGGVIAIDGDVPGLAEPLYGVAAG</sequence>
<dbReference type="RefSeq" id="WP_198884005.1">
    <property type="nucleotide sequence ID" value="NZ_JAEKJA010000023.1"/>
</dbReference>
<dbReference type="PANTHER" id="PTHR10907">
    <property type="entry name" value="REGUCALCIN"/>
    <property type="match status" value="1"/>
</dbReference>
<dbReference type="EMBL" id="JAEKJA010000023">
    <property type="protein sequence ID" value="MBJ3778103.1"/>
    <property type="molecule type" value="Genomic_DNA"/>
</dbReference>
<dbReference type="Proteomes" id="UP000609531">
    <property type="component" value="Unassembled WGS sequence"/>
</dbReference>
<comment type="cofactor">
    <cofactor evidence="3">
        <name>Zn(2+)</name>
        <dbReference type="ChEBI" id="CHEBI:29105"/>
    </cofactor>
    <text evidence="3">Binds 1 divalent metal cation per subunit.</text>
</comment>
<evidence type="ECO:0000256" key="1">
    <source>
        <dbReference type="ARBA" id="ARBA00008853"/>
    </source>
</evidence>
<comment type="similarity">
    <text evidence="1">Belongs to the SMP-30/CGR1 family.</text>
</comment>
<evidence type="ECO:0000313" key="5">
    <source>
        <dbReference type="EMBL" id="MBJ3778103.1"/>
    </source>
</evidence>
<feature type="binding site" evidence="3">
    <location>
        <position position="201"/>
    </location>
    <ligand>
        <name>a divalent metal cation</name>
        <dbReference type="ChEBI" id="CHEBI:60240"/>
    </ligand>
</feature>
<feature type="domain" description="SMP-30/Gluconolactonase/LRE-like region" evidence="4">
    <location>
        <begin position="19"/>
        <end position="260"/>
    </location>
</feature>
<name>A0A934IT18_9HYPH</name>
<evidence type="ECO:0000256" key="3">
    <source>
        <dbReference type="PIRSR" id="PIRSR605511-2"/>
    </source>
</evidence>
<dbReference type="GO" id="GO:0019853">
    <property type="term" value="P:L-ascorbic acid biosynthetic process"/>
    <property type="evidence" value="ECO:0007669"/>
    <property type="project" value="TreeGrafter"/>
</dbReference>
<dbReference type="GO" id="GO:0004341">
    <property type="term" value="F:gluconolactonase activity"/>
    <property type="evidence" value="ECO:0007669"/>
    <property type="project" value="TreeGrafter"/>
</dbReference>
<dbReference type="Gene3D" id="2.120.10.30">
    <property type="entry name" value="TolB, C-terminal domain"/>
    <property type="match status" value="1"/>
</dbReference>
<feature type="binding site" evidence="3">
    <location>
        <position position="20"/>
    </location>
    <ligand>
        <name>a divalent metal cation</name>
        <dbReference type="ChEBI" id="CHEBI:60240"/>
    </ligand>
</feature>
<evidence type="ECO:0000313" key="6">
    <source>
        <dbReference type="Proteomes" id="UP000609531"/>
    </source>
</evidence>
<dbReference type="InterPro" id="IPR013658">
    <property type="entry name" value="SGL"/>
</dbReference>
<dbReference type="PRINTS" id="PR01790">
    <property type="entry name" value="SMP30FAMILY"/>
</dbReference>
<dbReference type="SUPFAM" id="SSF63829">
    <property type="entry name" value="Calcium-dependent phosphotriesterase"/>
    <property type="match status" value="1"/>
</dbReference>
<evidence type="ECO:0000259" key="4">
    <source>
        <dbReference type="Pfam" id="PF08450"/>
    </source>
</evidence>
<dbReference type="InterPro" id="IPR011042">
    <property type="entry name" value="6-blade_b-propeller_TolB-like"/>
</dbReference>
<keyword evidence="3" id="KW-0479">Metal-binding</keyword>
<feature type="binding site" evidence="3">
    <location>
        <position position="151"/>
    </location>
    <ligand>
        <name>a divalent metal cation</name>
        <dbReference type="ChEBI" id="CHEBI:60240"/>
    </ligand>
</feature>
<dbReference type="PANTHER" id="PTHR10907:SF47">
    <property type="entry name" value="REGUCALCIN"/>
    <property type="match status" value="1"/>
</dbReference>
<proteinExistence type="inferred from homology"/>
<dbReference type="Pfam" id="PF08450">
    <property type="entry name" value="SGL"/>
    <property type="match status" value="1"/>
</dbReference>
<evidence type="ECO:0000256" key="2">
    <source>
        <dbReference type="PIRSR" id="PIRSR605511-1"/>
    </source>
</evidence>
<comment type="caution">
    <text evidence="5">The sequence shown here is derived from an EMBL/GenBank/DDBJ whole genome shotgun (WGS) entry which is preliminary data.</text>
</comment>
<keyword evidence="3" id="KW-0862">Zinc</keyword>
<keyword evidence="6" id="KW-1185">Reference proteome</keyword>
<dbReference type="GO" id="GO:0005509">
    <property type="term" value="F:calcium ion binding"/>
    <property type="evidence" value="ECO:0007669"/>
    <property type="project" value="TreeGrafter"/>
</dbReference>
<dbReference type="InterPro" id="IPR005511">
    <property type="entry name" value="SMP-30"/>
</dbReference>
<feature type="binding site" evidence="3">
    <location>
        <position position="105"/>
    </location>
    <ligand>
        <name>substrate</name>
    </ligand>
</feature>